<dbReference type="SUPFAM" id="SSF51621">
    <property type="entry name" value="Phosphoenolpyruvate/pyruvate domain"/>
    <property type="match status" value="1"/>
</dbReference>
<dbReference type="PANTHER" id="PTHR32308">
    <property type="entry name" value="LYASE BETA SUBUNIT, PUTATIVE (AFU_ORTHOLOGUE AFUA_4G13030)-RELATED"/>
    <property type="match status" value="1"/>
</dbReference>
<dbReference type="PIRSF" id="PIRSF015582">
    <property type="entry name" value="Cit_lyase_B"/>
    <property type="match status" value="1"/>
</dbReference>
<evidence type="ECO:0000256" key="2">
    <source>
        <dbReference type="ARBA" id="ARBA00022723"/>
    </source>
</evidence>
<organism evidence="5 6">
    <name type="scientific">Vulcanisaeta souniana JCM 11219</name>
    <dbReference type="NCBI Taxonomy" id="1293586"/>
    <lineage>
        <taxon>Archaea</taxon>
        <taxon>Thermoproteota</taxon>
        <taxon>Thermoprotei</taxon>
        <taxon>Thermoproteales</taxon>
        <taxon>Thermoproteaceae</taxon>
        <taxon>Vulcanisaeta</taxon>
    </lineage>
</organism>
<reference evidence="6" key="1">
    <citation type="submission" date="2022-09" db="EMBL/GenBank/DDBJ databases">
        <title>Complete genome sequence of Vulcanisaeta souniana.</title>
        <authorList>
            <person name="Kato S."/>
            <person name="Itoh T."/>
            <person name="Ohkuma M."/>
        </authorList>
    </citation>
    <scope>NUCLEOTIDE SEQUENCE [LARGE SCALE GENOMIC DNA]</scope>
    <source>
        <strain evidence="6">JCM 11219</strain>
    </source>
</reference>
<dbReference type="InterPro" id="IPR040442">
    <property type="entry name" value="Pyrv_kinase-like_dom_sf"/>
</dbReference>
<evidence type="ECO:0000256" key="1">
    <source>
        <dbReference type="ARBA" id="ARBA00001946"/>
    </source>
</evidence>
<keyword evidence="6" id="KW-1185">Reference proteome</keyword>
<feature type="domain" description="HpcH/HpaI aldolase/citrate lyase" evidence="4">
    <location>
        <begin position="4"/>
        <end position="97"/>
    </location>
</feature>
<evidence type="ECO:0000259" key="4">
    <source>
        <dbReference type="Pfam" id="PF03328"/>
    </source>
</evidence>
<dbReference type="Gene3D" id="3.20.20.60">
    <property type="entry name" value="Phosphoenolpyruvate-binding domains"/>
    <property type="match status" value="1"/>
</dbReference>
<dbReference type="RefSeq" id="WP_188603527.1">
    <property type="nucleotide sequence ID" value="NZ_AP026830.1"/>
</dbReference>
<keyword evidence="5" id="KW-0456">Lyase</keyword>
<name>A0ABM8BIY2_9CREN</name>
<sequence>MLRRSQLFVPGNNERMIRKAALELRPDSVIIDLEDAVPVDEKETARKLIRELLPQLDWDGKELCVRVNDPRTPFFYADIDTVYRIDPVKCIVIPKAEFDLGFVYKATGREIEPLIETAKGLLRIEDVVRSEGVTAVSYGIADFALSVGGSLKAYEPNQVIKTFVVSAARAYGIDPIDRVYFDIKNLEGFRMDCMEAKSLGFVGKQVIHPSQVLVANDVFSPSEEEVNWARRIVEAYEKAVRDGRGAINLDGQLVDYVHYKLAKRVLEFVRQSG</sequence>
<dbReference type="InterPro" id="IPR005000">
    <property type="entry name" value="Aldolase/citrate-lyase_domain"/>
</dbReference>
<keyword evidence="3" id="KW-0460">Magnesium</keyword>
<evidence type="ECO:0000313" key="6">
    <source>
        <dbReference type="Proteomes" id="UP001060771"/>
    </source>
</evidence>
<feature type="domain" description="HpcH/HpaI aldolase/citrate lyase" evidence="4">
    <location>
        <begin position="114"/>
        <end position="209"/>
    </location>
</feature>
<evidence type="ECO:0000256" key="3">
    <source>
        <dbReference type="ARBA" id="ARBA00022842"/>
    </source>
</evidence>
<dbReference type="Proteomes" id="UP001060771">
    <property type="component" value="Chromosome"/>
</dbReference>
<dbReference type="EMBL" id="AP026830">
    <property type="protein sequence ID" value="BDR90910.1"/>
    <property type="molecule type" value="Genomic_DNA"/>
</dbReference>
<accession>A0ABM8BIY2</accession>
<proteinExistence type="predicted"/>
<comment type="cofactor">
    <cofactor evidence="1">
        <name>Mg(2+)</name>
        <dbReference type="ChEBI" id="CHEBI:18420"/>
    </cofactor>
</comment>
<evidence type="ECO:0000313" key="5">
    <source>
        <dbReference type="EMBL" id="BDR90910.1"/>
    </source>
</evidence>
<keyword evidence="2" id="KW-0479">Metal-binding</keyword>
<dbReference type="GeneID" id="76205556"/>
<dbReference type="InterPro" id="IPR011206">
    <property type="entry name" value="Citrate_lyase_beta/mcl1/mcl2"/>
</dbReference>
<protein>
    <submittedName>
        <fullName evidence="5">CoA ester lyase</fullName>
    </submittedName>
</protein>
<gene>
    <name evidence="5" type="ORF">Vsou_00030</name>
</gene>
<dbReference type="Pfam" id="PF03328">
    <property type="entry name" value="HpcH_HpaI"/>
    <property type="match status" value="2"/>
</dbReference>
<dbReference type="PANTHER" id="PTHR32308:SF0">
    <property type="entry name" value="HPCH_HPAI ALDOLASE_CITRATE LYASE DOMAIN-CONTAINING PROTEIN"/>
    <property type="match status" value="1"/>
</dbReference>
<dbReference type="GO" id="GO:0016829">
    <property type="term" value="F:lyase activity"/>
    <property type="evidence" value="ECO:0007669"/>
    <property type="project" value="UniProtKB-KW"/>
</dbReference>
<dbReference type="InterPro" id="IPR015813">
    <property type="entry name" value="Pyrv/PenolPyrv_kinase-like_dom"/>
</dbReference>